<evidence type="ECO:0000313" key="9">
    <source>
        <dbReference type="EMBL" id="MBS2964867.1"/>
    </source>
</evidence>
<dbReference type="PROSITE" id="PS00136">
    <property type="entry name" value="SUBTILASE_ASP"/>
    <property type="match status" value="1"/>
</dbReference>
<evidence type="ECO:0000256" key="4">
    <source>
        <dbReference type="ARBA" id="ARBA00022825"/>
    </source>
</evidence>
<name>A0A8J8BC87_9ACTN</name>
<dbReference type="PANTHER" id="PTHR43806">
    <property type="entry name" value="PEPTIDASE S8"/>
    <property type="match status" value="1"/>
</dbReference>
<sequence>MTLVTGDRLALADDGQVTVQYNASRRNISFTTYKQSGDVYAIPSDVQQLVLTGQADPSLFDLTRLLAYGAKTQSTATDVIVQYAPGAGTSLRSALAGPNGGGAKITHRLSSVNALAVRAPHATTSTFWNSVTTTSGHTAKLRPTVHKVWLDELLKPTDQQSTPQVGAPTAWAAGFDGTGAKVGIVDTGIDATHPDLVGKVAAAQDFTSDGNTNDDVGHGTHVASIIAGTGAASGGAQKGVAPGATLVSAKACTAAGCEQSAIIDAMQWASAQPGVKVVNMSLGGAPSGGSDPLDQAVDNLTASSGVLFVVAAGNSGPGYGTVGSPGEADAALTVGAVDKSDAIASFSSRGPRIVDSALKPDITAPGVAITGACSSTGTFCSPGQTYVQLSGTSMATPHVAGGAAVLAEAHPTWSPAQLKAALMGSANPNSSLDTFTQGAGRLDVGRGYAQPVLADPPSVSLGLQNGPRSGYPTLTRTVTYSNTTASPVTLSLNYAVDDPTGAPAPSGMFSLSASSVTVPANGQATVTLTANLSVNGPNGRYTGFITATSGTLRVETPIGDDQELTYAVTADVTGRAGGAPSSFAVYFATTVGNTIFVYGTGGGGGQTSATLSLPPGTYMVYSNVYDVDTQGNQSLSLLSYPQLTVNAAQNLTVDARTASAVSASVPDSAATLLRTEVGAQFTPNGALGPSVSTNIPAGTSVYTGQLGPANSFVFGFLSKVVSTLYDPGPGGGVTDSPHLYQVANFINQQMPTGLAQNETAATLATVNAVFGAQQAGDSGYAVGIAQPNQQPNFTSSFTVAVPLTLPAQQVQSFNTDNGVRWFSTFQEQDPNGNDVNDLTSSLTAYTGGSTTAHVWNKPVFGPAFTTTVGPLNWVIRTGDLICPDVPLTGDSSGDAGHPGLTTSTSGSLTLKLNGAVVGSQSYPNNFNYCYPVPATWSNGYELDASVQRASGVQLSTNISAVWTFSSASVDPNSTLPLQIWAASFAPSLNSANTAPAGVSFQIPVTALPQPGSAAAGLQALTVDYSTDDGTTWQPAAVSTVNAQTGSYTATVMHPNITGFVSLRAHITDFAGNTATETITRAYQIAPGA</sequence>
<dbReference type="InterPro" id="IPR050131">
    <property type="entry name" value="Peptidase_S8_subtilisin-like"/>
</dbReference>
<dbReference type="GO" id="GO:0004252">
    <property type="term" value="F:serine-type endopeptidase activity"/>
    <property type="evidence" value="ECO:0007669"/>
    <property type="project" value="UniProtKB-UniRule"/>
</dbReference>
<dbReference type="RefSeq" id="WP_211469229.1">
    <property type="nucleotide sequence ID" value="NZ_JAGSXH010000062.1"/>
</dbReference>
<dbReference type="InterPro" id="IPR023828">
    <property type="entry name" value="Peptidase_S8_Ser-AS"/>
</dbReference>
<dbReference type="PROSITE" id="PS00137">
    <property type="entry name" value="SUBTILASE_HIS"/>
    <property type="match status" value="1"/>
</dbReference>
<dbReference type="Gene3D" id="2.60.40.10">
    <property type="entry name" value="Immunoglobulins"/>
    <property type="match status" value="1"/>
</dbReference>
<dbReference type="InterPro" id="IPR000209">
    <property type="entry name" value="Peptidase_S8/S53_dom"/>
</dbReference>
<reference evidence="9" key="1">
    <citation type="submission" date="2021-04" db="EMBL/GenBank/DDBJ databases">
        <title>Genome based classification of Actinospica acidithermotolerans sp. nov., an actinobacterium isolated from an Indonesian hot spring.</title>
        <authorList>
            <person name="Kusuma A.B."/>
            <person name="Putra K.E."/>
            <person name="Nafisah S."/>
            <person name="Loh J."/>
            <person name="Nouioui I."/>
            <person name="Goodfellow M."/>
        </authorList>
    </citation>
    <scope>NUCLEOTIDE SEQUENCE</scope>
    <source>
        <strain evidence="9">DSM 45618</strain>
    </source>
</reference>
<dbReference type="InterPro" id="IPR023827">
    <property type="entry name" value="Peptidase_S8_Asp-AS"/>
</dbReference>
<dbReference type="GO" id="GO:0006508">
    <property type="term" value="P:proteolysis"/>
    <property type="evidence" value="ECO:0007669"/>
    <property type="project" value="UniProtKB-KW"/>
</dbReference>
<dbReference type="EMBL" id="JAGSXH010000062">
    <property type="protein sequence ID" value="MBS2964867.1"/>
    <property type="molecule type" value="Genomic_DNA"/>
</dbReference>
<dbReference type="PANTHER" id="PTHR43806:SF11">
    <property type="entry name" value="CEREVISIN-RELATED"/>
    <property type="match status" value="1"/>
</dbReference>
<dbReference type="SUPFAM" id="SSF52743">
    <property type="entry name" value="Subtilisin-like"/>
    <property type="match status" value="1"/>
</dbReference>
<dbReference type="AlphaFoldDB" id="A0A8J8BC87"/>
<accession>A0A8J8BC87</accession>
<feature type="active site" description="Charge relay system" evidence="5 6">
    <location>
        <position position="218"/>
    </location>
</feature>
<dbReference type="Gene3D" id="3.40.50.200">
    <property type="entry name" value="Peptidase S8/S53 domain"/>
    <property type="match status" value="1"/>
</dbReference>
<feature type="active site" description="Charge relay system" evidence="5 6">
    <location>
        <position position="393"/>
    </location>
</feature>
<organism evidence="9 10">
    <name type="scientific">Actinocrinis puniceicyclus</name>
    <dbReference type="NCBI Taxonomy" id="977794"/>
    <lineage>
        <taxon>Bacteria</taxon>
        <taxon>Bacillati</taxon>
        <taxon>Actinomycetota</taxon>
        <taxon>Actinomycetes</taxon>
        <taxon>Catenulisporales</taxon>
        <taxon>Actinospicaceae</taxon>
        <taxon>Actinocrinis</taxon>
    </lineage>
</organism>
<protein>
    <submittedName>
        <fullName evidence="9">S8 family serine peptidase</fullName>
    </submittedName>
</protein>
<feature type="active site" description="Charge relay system" evidence="5 6">
    <location>
        <position position="186"/>
    </location>
</feature>
<comment type="similarity">
    <text evidence="1 6 7">Belongs to the peptidase S8 family.</text>
</comment>
<evidence type="ECO:0000259" key="8">
    <source>
        <dbReference type="Pfam" id="PF00082"/>
    </source>
</evidence>
<feature type="domain" description="Peptidase S8/S53" evidence="8">
    <location>
        <begin position="177"/>
        <end position="440"/>
    </location>
</feature>
<evidence type="ECO:0000256" key="2">
    <source>
        <dbReference type="ARBA" id="ARBA00022670"/>
    </source>
</evidence>
<dbReference type="Pfam" id="PF00082">
    <property type="entry name" value="Peptidase_S8"/>
    <property type="match status" value="1"/>
</dbReference>
<evidence type="ECO:0000256" key="3">
    <source>
        <dbReference type="ARBA" id="ARBA00022801"/>
    </source>
</evidence>
<proteinExistence type="inferred from homology"/>
<dbReference type="PROSITE" id="PS51892">
    <property type="entry name" value="SUBTILASE"/>
    <property type="match status" value="1"/>
</dbReference>
<dbReference type="InterPro" id="IPR036852">
    <property type="entry name" value="Peptidase_S8/S53_dom_sf"/>
</dbReference>
<evidence type="ECO:0000256" key="6">
    <source>
        <dbReference type="PROSITE-ProRule" id="PRU01240"/>
    </source>
</evidence>
<dbReference type="InterPro" id="IPR013783">
    <property type="entry name" value="Ig-like_fold"/>
</dbReference>
<dbReference type="InterPro" id="IPR022398">
    <property type="entry name" value="Peptidase_S8_His-AS"/>
</dbReference>
<keyword evidence="3 6" id="KW-0378">Hydrolase</keyword>
<dbReference type="GO" id="GO:0005975">
    <property type="term" value="P:carbohydrate metabolic process"/>
    <property type="evidence" value="ECO:0007669"/>
    <property type="project" value="UniProtKB-ARBA"/>
</dbReference>
<evidence type="ECO:0000256" key="1">
    <source>
        <dbReference type="ARBA" id="ARBA00011073"/>
    </source>
</evidence>
<evidence type="ECO:0000256" key="5">
    <source>
        <dbReference type="PIRSR" id="PIRSR615500-1"/>
    </source>
</evidence>
<keyword evidence="2 6" id="KW-0645">Protease</keyword>
<gene>
    <name evidence="9" type="ORF">KGA66_17550</name>
</gene>
<dbReference type="PRINTS" id="PR00723">
    <property type="entry name" value="SUBTILISIN"/>
</dbReference>
<dbReference type="InterPro" id="IPR015500">
    <property type="entry name" value="Peptidase_S8_subtilisin-rel"/>
</dbReference>
<dbReference type="Proteomes" id="UP000677913">
    <property type="component" value="Unassembled WGS sequence"/>
</dbReference>
<keyword evidence="10" id="KW-1185">Reference proteome</keyword>
<comment type="caution">
    <text evidence="9">The sequence shown here is derived from an EMBL/GenBank/DDBJ whole genome shotgun (WGS) entry which is preliminary data.</text>
</comment>
<dbReference type="PROSITE" id="PS00138">
    <property type="entry name" value="SUBTILASE_SER"/>
    <property type="match status" value="1"/>
</dbReference>
<evidence type="ECO:0000256" key="7">
    <source>
        <dbReference type="RuleBase" id="RU003355"/>
    </source>
</evidence>
<keyword evidence="4 6" id="KW-0720">Serine protease</keyword>
<evidence type="ECO:0000313" key="10">
    <source>
        <dbReference type="Proteomes" id="UP000677913"/>
    </source>
</evidence>